<proteinExistence type="predicted"/>
<reference evidence="3" key="1">
    <citation type="submission" date="2025-08" db="UniProtKB">
        <authorList>
            <consortium name="RefSeq"/>
        </authorList>
    </citation>
    <scope>IDENTIFICATION</scope>
    <source>
        <tissue evidence="3">Leaves</tissue>
    </source>
</reference>
<protein>
    <submittedName>
        <fullName evidence="3">Uncharacterized protein</fullName>
    </submittedName>
</protein>
<organism evidence="2 3">
    <name type="scientific">Coffea arabica</name>
    <name type="common">Arabian coffee</name>
    <dbReference type="NCBI Taxonomy" id="13443"/>
    <lineage>
        <taxon>Eukaryota</taxon>
        <taxon>Viridiplantae</taxon>
        <taxon>Streptophyta</taxon>
        <taxon>Embryophyta</taxon>
        <taxon>Tracheophyta</taxon>
        <taxon>Spermatophyta</taxon>
        <taxon>Magnoliopsida</taxon>
        <taxon>eudicotyledons</taxon>
        <taxon>Gunneridae</taxon>
        <taxon>Pentapetalae</taxon>
        <taxon>asterids</taxon>
        <taxon>lamiids</taxon>
        <taxon>Gentianales</taxon>
        <taxon>Rubiaceae</taxon>
        <taxon>Ixoroideae</taxon>
        <taxon>Gardenieae complex</taxon>
        <taxon>Bertiereae - Coffeeae clade</taxon>
        <taxon>Coffeeae</taxon>
        <taxon>Coffea</taxon>
    </lineage>
</organism>
<keyword evidence="1" id="KW-1133">Transmembrane helix</keyword>
<keyword evidence="1" id="KW-0472">Membrane</keyword>
<gene>
    <name evidence="3" type="primary">LOC140010898</name>
</gene>
<accession>A0ABM4V524</accession>
<name>A0ABM4V524_COFAR</name>
<evidence type="ECO:0000313" key="2">
    <source>
        <dbReference type="Proteomes" id="UP001652660"/>
    </source>
</evidence>
<feature type="transmembrane region" description="Helical" evidence="1">
    <location>
        <begin position="109"/>
        <end position="138"/>
    </location>
</feature>
<sequence length="142" mass="16118">MAASSRITTNFATMGQPDQRRRSTLHHCLQVRAQQGFGDEGRSKKHIDDANLRLLRDRMEVVRIKESLERCFDVGDDTHYQHAGWNGGYAPALADRYKHRNKMTQSDDVLELLVIVCRTFGITVLSGTLCLCLVSILVHLNH</sequence>
<keyword evidence="1" id="KW-0812">Transmembrane</keyword>
<dbReference type="RefSeq" id="XP_071914624.1">
    <property type="nucleotide sequence ID" value="XM_072058523.1"/>
</dbReference>
<dbReference type="PANTHER" id="PTHR38225">
    <property type="entry name" value="PROTEIN, PUTATIVE-RELATED"/>
    <property type="match status" value="1"/>
</dbReference>
<evidence type="ECO:0000256" key="1">
    <source>
        <dbReference type="SAM" id="Phobius"/>
    </source>
</evidence>
<dbReference type="PANTHER" id="PTHR38225:SF4">
    <property type="entry name" value="PROTEIN, PUTATIVE-RELATED"/>
    <property type="match status" value="1"/>
</dbReference>
<dbReference type="GeneID" id="140010898"/>
<keyword evidence="2" id="KW-1185">Reference proteome</keyword>
<evidence type="ECO:0000313" key="3">
    <source>
        <dbReference type="RefSeq" id="XP_071914624.1"/>
    </source>
</evidence>
<dbReference type="Proteomes" id="UP001652660">
    <property type="component" value="Chromosome 7e"/>
</dbReference>